<protein>
    <recommendedName>
        <fullName evidence="2">Integrase catalytic domain-containing protein</fullName>
    </recommendedName>
</protein>
<evidence type="ECO:0000259" key="2">
    <source>
        <dbReference type="PROSITE" id="PS50994"/>
    </source>
</evidence>
<dbReference type="Proteomes" id="UP000178726">
    <property type="component" value="Unassembled WGS sequence"/>
</dbReference>
<organism evidence="3 4">
    <name type="scientific">Candidatus Magasanikbacteria bacterium RIFCSPLOWO2_02_FULL_44_11</name>
    <dbReference type="NCBI Taxonomy" id="1798689"/>
    <lineage>
        <taxon>Bacteria</taxon>
        <taxon>Candidatus Magasanikiibacteriota</taxon>
    </lineage>
</organism>
<evidence type="ECO:0000313" key="4">
    <source>
        <dbReference type="Proteomes" id="UP000178726"/>
    </source>
</evidence>
<dbReference type="AlphaFoldDB" id="A0A1F6NBP4"/>
<accession>A0A1F6NBP4</accession>
<dbReference type="PROSITE" id="PS50994">
    <property type="entry name" value="INTEGRASE"/>
    <property type="match status" value="1"/>
</dbReference>
<dbReference type="InterPro" id="IPR001584">
    <property type="entry name" value="Integrase_cat-core"/>
</dbReference>
<name>A0A1F6NBP4_9BACT</name>
<feature type="region of interest" description="Disordered" evidence="1">
    <location>
        <begin position="439"/>
        <end position="458"/>
    </location>
</feature>
<sequence>MNDSHLVSISQLKEFLKGGMEVTFDSADRSETYRWITDTLKRFRYHYLKKKDKSVVKEYCKKMTGYSRAQITRIVAPPETKKKRAEDQEKERKKKELVGSSGKPYRFPVKYSAIDIALLIKTDEAHGRLSGLATKKILEREYEFGHTAYERIRNISPAHMYNLRGTRQYVSKLGTFTKTNPTPIPIGERRKPENEGQPGYIRVDTVHQGDYLDGNIHKKGVYYINLVDEVTQWEVTVAVEGISEQFLLPVLAAALDQFPFRLINFHSDNGSEFINKVVAKLLAKLLIHQTKSRPRHSNDNGLVESKNGAIIRKHMGYAHIPQRHAKKINHFLNTFMNPYLNFHRPSGFATMVEDKKKPGRMRPVYKTYLTPLEKLKTVENLTNYLKTPQTLMLMEHLAKQKSDNEAATEMQTAKRELFHAIRLREEQLRQALDPRFRRLSPPVTNNFANLSNQPNCQT</sequence>
<dbReference type="SUPFAM" id="SSF53098">
    <property type="entry name" value="Ribonuclease H-like"/>
    <property type="match status" value="1"/>
</dbReference>
<feature type="region of interest" description="Disordered" evidence="1">
    <location>
        <begin position="77"/>
        <end position="99"/>
    </location>
</feature>
<dbReference type="InterPro" id="IPR036397">
    <property type="entry name" value="RNaseH_sf"/>
</dbReference>
<feature type="domain" description="Integrase catalytic" evidence="2">
    <location>
        <begin position="194"/>
        <end position="366"/>
    </location>
</feature>
<gene>
    <name evidence="3" type="ORF">A3I29_02605</name>
</gene>
<dbReference type="Pfam" id="PF00665">
    <property type="entry name" value="rve"/>
    <property type="match status" value="1"/>
</dbReference>
<evidence type="ECO:0000313" key="3">
    <source>
        <dbReference type="EMBL" id="OGH81269.1"/>
    </source>
</evidence>
<feature type="compositionally biased region" description="Polar residues" evidence="1">
    <location>
        <begin position="442"/>
        <end position="458"/>
    </location>
</feature>
<dbReference type="Gene3D" id="3.30.420.10">
    <property type="entry name" value="Ribonuclease H-like superfamily/Ribonuclease H"/>
    <property type="match status" value="1"/>
</dbReference>
<reference evidence="3 4" key="1">
    <citation type="journal article" date="2016" name="Nat. Commun.">
        <title>Thousands of microbial genomes shed light on interconnected biogeochemical processes in an aquifer system.</title>
        <authorList>
            <person name="Anantharaman K."/>
            <person name="Brown C.T."/>
            <person name="Hug L.A."/>
            <person name="Sharon I."/>
            <person name="Castelle C.J."/>
            <person name="Probst A.J."/>
            <person name="Thomas B.C."/>
            <person name="Singh A."/>
            <person name="Wilkins M.J."/>
            <person name="Karaoz U."/>
            <person name="Brodie E.L."/>
            <person name="Williams K.H."/>
            <person name="Hubbard S.S."/>
            <person name="Banfield J.F."/>
        </authorList>
    </citation>
    <scope>NUCLEOTIDE SEQUENCE [LARGE SCALE GENOMIC DNA]</scope>
</reference>
<dbReference type="STRING" id="1798689.A3I29_02605"/>
<feature type="compositionally biased region" description="Basic and acidic residues" evidence="1">
    <location>
        <begin position="84"/>
        <end position="97"/>
    </location>
</feature>
<comment type="caution">
    <text evidence="3">The sequence shown here is derived from an EMBL/GenBank/DDBJ whole genome shotgun (WGS) entry which is preliminary data.</text>
</comment>
<dbReference type="InterPro" id="IPR012337">
    <property type="entry name" value="RNaseH-like_sf"/>
</dbReference>
<dbReference type="EMBL" id="MFQK01000007">
    <property type="protein sequence ID" value="OGH81269.1"/>
    <property type="molecule type" value="Genomic_DNA"/>
</dbReference>
<dbReference type="GO" id="GO:0003676">
    <property type="term" value="F:nucleic acid binding"/>
    <property type="evidence" value="ECO:0007669"/>
    <property type="project" value="InterPro"/>
</dbReference>
<evidence type="ECO:0000256" key="1">
    <source>
        <dbReference type="SAM" id="MobiDB-lite"/>
    </source>
</evidence>
<proteinExistence type="predicted"/>
<dbReference type="GO" id="GO:0015074">
    <property type="term" value="P:DNA integration"/>
    <property type="evidence" value="ECO:0007669"/>
    <property type="project" value="InterPro"/>
</dbReference>